<dbReference type="GO" id="GO:1901982">
    <property type="term" value="F:maltose binding"/>
    <property type="evidence" value="ECO:0007669"/>
    <property type="project" value="TreeGrafter"/>
</dbReference>
<comment type="caution">
    <text evidence="6">The sequence shown here is derived from an EMBL/GenBank/DDBJ whole genome shotgun (WGS) entry which is preliminary data.</text>
</comment>
<evidence type="ECO:0000256" key="4">
    <source>
        <dbReference type="ARBA" id="ARBA00022764"/>
    </source>
</evidence>
<name>A0AAW5QYF4_9HYPH</name>
<feature type="signal peptide" evidence="5">
    <location>
        <begin position="1"/>
        <end position="23"/>
    </location>
</feature>
<dbReference type="RefSeq" id="WP_261614949.1">
    <property type="nucleotide sequence ID" value="NZ_JALIDZ010000002.1"/>
</dbReference>
<dbReference type="SUPFAM" id="SSF53850">
    <property type="entry name" value="Periplasmic binding protein-like II"/>
    <property type="match status" value="1"/>
</dbReference>
<protein>
    <submittedName>
        <fullName evidence="6">Sugar ABC transporter substrate-binding protein</fullName>
    </submittedName>
</protein>
<evidence type="ECO:0000313" key="7">
    <source>
        <dbReference type="Proteomes" id="UP001320898"/>
    </source>
</evidence>
<dbReference type="PANTHER" id="PTHR30061:SF50">
    <property type="entry name" value="MALTOSE_MALTODEXTRIN-BINDING PERIPLASMIC PROTEIN"/>
    <property type="match status" value="1"/>
</dbReference>
<dbReference type="AlphaFoldDB" id="A0AAW5QYF4"/>
<dbReference type="GO" id="GO:0015768">
    <property type="term" value="P:maltose transport"/>
    <property type="evidence" value="ECO:0007669"/>
    <property type="project" value="TreeGrafter"/>
</dbReference>
<keyword evidence="4" id="KW-0574">Periplasm</keyword>
<dbReference type="EMBL" id="JALIDZ010000002">
    <property type="protein sequence ID" value="MCT8971389.1"/>
    <property type="molecule type" value="Genomic_DNA"/>
</dbReference>
<organism evidence="6 7">
    <name type="scientific">Microbaculum marinisediminis</name>
    <dbReference type="NCBI Taxonomy" id="2931392"/>
    <lineage>
        <taxon>Bacteria</taxon>
        <taxon>Pseudomonadati</taxon>
        <taxon>Pseudomonadota</taxon>
        <taxon>Alphaproteobacteria</taxon>
        <taxon>Hyphomicrobiales</taxon>
        <taxon>Tepidamorphaceae</taxon>
        <taxon>Microbaculum</taxon>
    </lineage>
</organism>
<comment type="similarity">
    <text evidence="1">Belongs to the bacterial solute-binding protein 1 family.</text>
</comment>
<dbReference type="Gene3D" id="3.40.190.10">
    <property type="entry name" value="Periplasmic binding protein-like II"/>
    <property type="match status" value="1"/>
</dbReference>
<keyword evidence="7" id="KW-1185">Reference proteome</keyword>
<dbReference type="PANTHER" id="PTHR30061">
    <property type="entry name" value="MALTOSE-BINDING PERIPLASMIC PROTEIN"/>
    <property type="match status" value="1"/>
</dbReference>
<evidence type="ECO:0000256" key="2">
    <source>
        <dbReference type="ARBA" id="ARBA00022448"/>
    </source>
</evidence>
<evidence type="ECO:0000256" key="5">
    <source>
        <dbReference type="SAM" id="SignalP"/>
    </source>
</evidence>
<evidence type="ECO:0000256" key="3">
    <source>
        <dbReference type="ARBA" id="ARBA00022729"/>
    </source>
</evidence>
<dbReference type="GO" id="GO:0055052">
    <property type="term" value="C:ATP-binding cassette (ABC) transporter complex, substrate-binding subunit-containing"/>
    <property type="evidence" value="ECO:0007669"/>
    <property type="project" value="TreeGrafter"/>
</dbReference>
<evidence type="ECO:0000313" key="6">
    <source>
        <dbReference type="EMBL" id="MCT8971389.1"/>
    </source>
</evidence>
<keyword evidence="3 5" id="KW-0732">Signal</keyword>
<dbReference type="GO" id="GO:0042956">
    <property type="term" value="P:maltodextrin transmembrane transport"/>
    <property type="evidence" value="ECO:0007669"/>
    <property type="project" value="TreeGrafter"/>
</dbReference>
<evidence type="ECO:0000256" key="1">
    <source>
        <dbReference type="ARBA" id="ARBA00008520"/>
    </source>
</evidence>
<keyword evidence="2" id="KW-0813">Transport</keyword>
<feature type="chain" id="PRO_5043756149" evidence="5">
    <location>
        <begin position="24"/>
        <end position="423"/>
    </location>
</feature>
<sequence>MTMHRTMMMAAVVAAGLAAPASAEDSVTYSGWLGTYDKNADLVQRLQDEFKARTGAELKVVDTQYSEALNQATVTTLAGNPADALHLVAGWVPAMQEIGGLEPLNDYFTEEQLATIPEALRDAVSVDGKLYALPWVPGPIQPHFNRNLMIEAGLDPENPPQTWPEFKDAIMKICALPDKNGAKIYGIALRTNQSPNSAQWAIPVIYGFGGDIHKDGEIDINTPEAKAAFEWIQDITEAGCSPKGHGYSESRNTFGTGHAGFILEGPWGRGLIKNISGGALEVAPDGDVWVMEMPKAPDGTRKTIGNPHEIAMSSQAKDKELTAKLLQLLIFNDEITTMYYDINGQLPTGSVPLLKQGAVGADPYSQLFVNALSYTHDNPWKNAKFNAVMSQIAPQLQNVVDGGDVSEALAAADKSIDRLLSRD</sequence>
<dbReference type="InterPro" id="IPR006059">
    <property type="entry name" value="SBP"/>
</dbReference>
<accession>A0AAW5QYF4</accession>
<dbReference type="Proteomes" id="UP001320898">
    <property type="component" value="Unassembled WGS sequence"/>
</dbReference>
<gene>
    <name evidence="6" type="ORF">MUB46_05890</name>
</gene>
<dbReference type="Pfam" id="PF13416">
    <property type="entry name" value="SBP_bac_8"/>
    <property type="match status" value="1"/>
</dbReference>
<dbReference type="CDD" id="cd13585">
    <property type="entry name" value="PBP2_TMBP_like"/>
    <property type="match status" value="1"/>
</dbReference>
<proteinExistence type="inferred from homology"/>
<reference evidence="6 7" key="1">
    <citation type="submission" date="2022-04" db="EMBL/GenBank/DDBJ databases">
        <authorList>
            <person name="Ye Y.-Q."/>
            <person name="Du Z.-J."/>
        </authorList>
    </citation>
    <scope>NUCLEOTIDE SEQUENCE [LARGE SCALE GENOMIC DNA]</scope>
    <source>
        <strain evidence="6 7">A6E488</strain>
    </source>
</reference>